<dbReference type="FunFam" id="3.30.70.3280:FF:000001">
    <property type="entry name" value="Peptide chain release factor 3"/>
    <property type="match status" value="1"/>
</dbReference>
<dbReference type="NCBIfam" id="TIGR00503">
    <property type="entry name" value="prfC"/>
    <property type="match status" value="1"/>
</dbReference>
<dbReference type="PANTHER" id="PTHR43556">
    <property type="entry name" value="PEPTIDE CHAIN RELEASE FACTOR RF3"/>
    <property type="match status" value="1"/>
</dbReference>
<evidence type="ECO:0000256" key="2">
    <source>
        <dbReference type="ARBA" id="ARBA00009978"/>
    </source>
</evidence>
<dbReference type="InterPro" id="IPR032090">
    <property type="entry name" value="RF3_C"/>
</dbReference>
<dbReference type="InterPro" id="IPR041732">
    <property type="entry name" value="RF3_GTP-bd"/>
</dbReference>
<dbReference type="SUPFAM" id="SSF50447">
    <property type="entry name" value="Translation proteins"/>
    <property type="match status" value="1"/>
</dbReference>
<dbReference type="GO" id="GO:0005829">
    <property type="term" value="C:cytosol"/>
    <property type="evidence" value="ECO:0007669"/>
    <property type="project" value="TreeGrafter"/>
</dbReference>
<keyword evidence="11" id="KW-1185">Reference proteome</keyword>
<dbReference type="NCBIfam" id="NF001964">
    <property type="entry name" value="PRK00741.1"/>
    <property type="match status" value="1"/>
</dbReference>
<sequence length="527" mass="58963">MSNLSIPYEVSRRRTFAIISHPDAGKTTITEKLLLLGNAIQVAGSVKGKRGPHATSDWMTMEQERGISVTSSVMQFPYGGRIVNLLDTPGHEDFSEDTYRTLTAVDSALMVIDGAKGVEDRTVKLMNVCRLRDTPIFSFINKMDRDIRDPVDLLDEIEEVLGIQAAPINWPIDMGRDFKGVYNLYTDVIHLFTPGQGSVLPDDKRIDGLASDAARALLGENYDSFLEEIELVRGASHQFELEAFLAGKLSPVFFGTALSNFGVREMLDDFVQWAPAPLGREAVERHVSADEPGFSGFVFKIQANMDPRHRDRIAFMRVCSGQYEKGMKMLHARLGKDVRVADAVTFKAGERTLVEEAVAGDIIGLHNHGTIQIGDTFTTGERLQFSGIPHFAPELFRRIRLRDPMKSKQLQKGLQQLSEEGSTQVFSPLNSSDLIVGAVGQLQFDVVSYRLADEYKVEALYEPVNVYTARWVYCSDARKLEDFRKKAADQLSIDGGGYLTYLAPSRVNLALMEERWPDIDFRATREH</sequence>
<dbReference type="InterPro" id="IPR027417">
    <property type="entry name" value="P-loop_NTPase"/>
</dbReference>
<feature type="binding site" evidence="8">
    <location>
        <begin position="87"/>
        <end position="91"/>
    </location>
    <ligand>
        <name>GTP</name>
        <dbReference type="ChEBI" id="CHEBI:37565"/>
    </ligand>
</feature>
<comment type="subcellular location">
    <subcellularLocation>
        <location evidence="1 8">Cytoplasm</location>
    </subcellularLocation>
</comment>
<proteinExistence type="inferred from homology"/>
<keyword evidence="3 8" id="KW-0963">Cytoplasm</keyword>
<dbReference type="GO" id="GO:0003924">
    <property type="term" value="F:GTPase activity"/>
    <property type="evidence" value="ECO:0007669"/>
    <property type="project" value="InterPro"/>
</dbReference>
<reference evidence="11" key="1">
    <citation type="submission" date="2017-11" db="EMBL/GenBank/DDBJ databases">
        <title>The draft genome sequence of Chromatocurvus sp. F02.</title>
        <authorList>
            <person name="Du Z.-J."/>
            <person name="Chang Y.-Q."/>
        </authorList>
    </citation>
    <scope>NUCLEOTIDE SEQUENCE [LARGE SCALE GENOMIC DNA]</scope>
    <source>
        <strain evidence="11">F02</strain>
    </source>
</reference>
<dbReference type="InterPro" id="IPR009000">
    <property type="entry name" value="Transl_B-barrel_sf"/>
</dbReference>
<dbReference type="GO" id="GO:0016149">
    <property type="term" value="F:translation release factor activity, codon specific"/>
    <property type="evidence" value="ECO:0007669"/>
    <property type="project" value="UniProtKB-UniRule"/>
</dbReference>
<dbReference type="Pfam" id="PF22042">
    <property type="entry name" value="EF-G_D2"/>
    <property type="match status" value="1"/>
</dbReference>
<feature type="binding site" evidence="8">
    <location>
        <begin position="141"/>
        <end position="144"/>
    </location>
    <ligand>
        <name>GTP</name>
        <dbReference type="ChEBI" id="CHEBI:37565"/>
    </ligand>
</feature>
<dbReference type="InterPro" id="IPR000795">
    <property type="entry name" value="T_Tr_GTP-bd_dom"/>
</dbReference>
<dbReference type="RefSeq" id="WP_101519699.1">
    <property type="nucleotide sequence ID" value="NZ_PKLZ01000001.1"/>
</dbReference>
<comment type="similarity">
    <text evidence="2 8">Belongs to the TRAFAC class translation factor GTPase superfamily. Classic translation factor GTPase family. PrfC subfamily.</text>
</comment>
<dbReference type="InterPro" id="IPR053905">
    <property type="entry name" value="EF-G-like_DII"/>
</dbReference>
<evidence type="ECO:0000256" key="4">
    <source>
        <dbReference type="ARBA" id="ARBA00022741"/>
    </source>
</evidence>
<dbReference type="SUPFAM" id="SSF54980">
    <property type="entry name" value="EF-G C-terminal domain-like"/>
    <property type="match status" value="1"/>
</dbReference>
<name>A0A2N5Y6Q4_9GAMM</name>
<dbReference type="CDD" id="cd16259">
    <property type="entry name" value="RF3_III"/>
    <property type="match status" value="1"/>
</dbReference>
<dbReference type="Proteomes" id="UP000234845">
    <property type="component" value="Unassembled WGS sequence"/>
</dbReference>
<dbReference type="InterPro" id="IPR031157">
    <property type="entry name" value="G_TR_CS"/>
</dbReference>
<dbReference type="PRINTS" id="PR00315">
    <property type="entry name" value="ELONGATNFCT"/>
</dbReference>
<dbReference type="EMBL" id="PKLZ01000001">
    <property type="protein sequence ID" value="PLW84062.1"/>
    <property type="molecule type" value="Genomic_DNA"/>
</dbReference>
<gene>
    <name evidence="8" type="primary">prfC</name>
    <name evidence="10" type="ORF">CWI75_01555</name>
</gene>
<dbReference type="InterPro" id="IPR035647">
    <property type="entry name" value="EFG_III/V"/>
</dbReference>
<evidence type="ECO:0000313" key="11">
    <source>
        <dbReference type="Proteomes" id="UP000234845"/>
    </source>
</evidence>
<dbReference type="Pfam" id="PF00009">
    <property type="entry name" value="GTP_EFTU"/>
    <property type="match status" value="1"/>
</dbReference>
<evidence type="ECO:0000256" key="1">
    <source>
        <dbReference type="ARBA" id="ARBA00004496"/>
    </source>
</evidence>
<dbReference type="GO" id="GO:0005525">
    <property type="term" value="F:GTP binding"/>
    <property type="evidence" value="ECO:0007669"/>
    <property type="project" value="UniProtKB-UniRule"/>
</dbReference>
<keyword evidence="4 8" id="KW-0547">Nucleotide-binding</keyword>
<keyword evidence="5 8" id="KW-0648">Protein biosynthesis</keyword>
<dbReference type="Gene3D" id="3.40.50.300">
    <property type="entry name" value="P-loop containing nucleotide triphosphate hydrolases"/>
    <property type="match status" value="3"/>
</dbReference>
<dbReference type="PROSITE" id="PS00301">
    <property type="entry name" value="G_TR_1"/>
    <property type="match status" value="1"/>
</dbReference>
<evidence type="ECO:0000256" key="7">
    <source>
        <dbReference type="ARBA" id="ARBA00073639"/>
    </source>
</evidence>
<dbReference type="PROSITE" id="PS51722">
    <property type="entry name" value="G_TR_2"/>
    <property type="match status" value="1"/>
</dbReference>
<evidence type="ECO:0000256" key="8">
    <source>
        <dbReference type="HAMAP-Rule" id="MF_00072"/>
    </source>
</evidence>
<dbReference type="SUPFAM" id="SSF52540">
    <property type="entry name" value="P-loop containing nucleoside triphosphate hydrolases"/>
    <property type="match status" value="1"/>
</dbReference>
<keyword evidence="6 8" id="KW-0342">GTP-binding</keyword>
<dbReference type="AlphaFoldDB" id="A0A2N5Y6Q4"/>
<dbReference type="GO" id="GO:0006449">
    <property type="term" value="P:regulation of translational termination"/>
    <property type="evidence" value="ECO:0007669"/>
    <property type="project" value="UniProtKB-UniRule"/>
</dbReference>
<comment type="caution">
    <text evidence="10">The sequence shown here is derived from an EMBL/GenBank/DDBJ whole genome shotgun (WGS) entry which is preliminary data.</text>
</comment>
<evidence type="ECO:0000259" key="9">
    <source>
        <dbReference type="PROSITE" id="PS51722"/>
    </source>
</evidence>
<dbReference type="GO" id="GO:0097216">
    <property type="term" value="F:guanosine tetraphosphate binding"/>
    <property type="evidence" value="ECO:0007669"/>
    <property type="project" value="UniProtKB-ARBA"/>
</dbReference>
<accession>A0A2N5Y6Q4</accession>
<dbReference type="CDD" id="cd04169">
    <property type="entry name" value="RF3"/>
    <property type="match status" value="1"/>
</dbReference>
<dbReference type="OrthoDB" id="9801472at2"/>
<dbReference type="InterPro" id="IPR005225">
    <property type="entry name" value="Small_GTP-bd"/>
</dbReference>
<dbReference type="Gene3D" id="3.30.70.3280">
    <property type="entry name" value="Peptide chain release factor 3, domain III"/>
    <property type="match status" value="1"/>
</dbReference>
<protein>
    <recommendedName>
        <fullName evidence="7 8">Peptide chain release factor 3</fullName>
        <shortName evidence="8">RF-3</shortName>
    </recommendedName>
</protein>
<dbReference type="PANTHER" id="PTHR43556:SF2">
    <property type="entry name" value="PEPTIDE CHAIN RELEASE FACTOR RF3"/>
    <property type="match status" value="1"/>
</dbReference>
<evidence type="ECO:0000256" key="6">
    <source>
        <dbReference type="ARBA" id="ARBA00023134"/>
    </source>
</evidence>
<dbReference type="InterPro" id="IPR004548">
    <property type="entry name" value="PrfC"/>
</dbReference>
<evidence type="ECO:0000256" key="5">
    <source>
        <dbReference type="ARBA" id="ARBA00022917"/>
    </source>
</evidence>
<dbReference type="InterPro" id="IPR038467">
    <property type="entry name" value="RF3_dom_3_sf"/>
</dbReference>
<feature type="binding site" evidence="8">
    <location>
        <begin position="20"/>
        <end position="27"/>
    </location>
    <ligand>
        <name>GTP</name>
        <dbReference type="ChEBI" id="CHEBI:37565"/>
    </ligand>
</feature>
<organism evidence="10 11">
    <name type="scientific">Kineobactrum sediminis</name>
    <dbReference type="NCBI Taxonomy" id="1905677"/>
    <lineage>
        <taxon>Bacteria</taxon>
        <taxon>Pseudomonadati</taxon>
        <taxon>Pseudomonadota</taxon>
        <taxon>Gammaproteobacteria</taxon>
        <taxon>Cellvibrionales</taxon>
        <taxon>Halieaceae</taxon>
        <taxon>Kineobactrum</taxon>
    </lineage>
</organism>
<dbReference type="GO" id="GO:0016150">
    <property type="term" value="F:translation release factor activity, codon nonspecific"/>
    <property type="evidence" value="ECO:0007669"/>
    <property type="project" value="TreeGrafter"/>
</dbReference>
<dbReference type="NCBIfam" id="TIGR00231">
    <property type="entry name" value="small_GTP"/>
    <property type="match status" value="1"/>
</dbReference>
<evidence type="ECO:0000256" key="3">
    <source>
        <dbReference type="ARBA" id="ARBA00022490"/>
    </source>
</evidence>
<comment type="function">
    <text evidence="8">Increases the formation of ribosomal termination complexes and stimulates activities of RF-1 and RF-2. It binds guanine nucleotides and has strong preference for UGA stop codons. It may interact directly with the ribosome. The stimulation of RF-1 and RF-2 is significantly reduced by GTP and GDP, but not by GMP.</text>
</comment>
<dbReference type="FunFam" id="3.40.50.300:FF:000542">
    <property type="entry name" value="Peptide chain release factor 3"/>
    <property type="match status" value="1"/>
</dbReference>
<feature type="domain" description="Tr-type G" evidence="9">
    <location>
        <begin position="11"/>
        <end position="278"/>
    </location>
</feature>
<evidence type="ECO:0000313" key="10">
    <source>
        <dbReference type="EMBL" id="PLW84062.1"/>
    </source>
</evidence>
<dbReference type="HAMAP" id="MF_00072">
    <property type="entry name" value="Rel_fac_3"/>
    <property type="match status" value="1"/>
</dbReference>
<dbReference type="CDD" id="cd03689">
    <property type="entry name" value="RF3_II"/>
    <property type="match status" value="1"/>
</dbReference>
<dbReference type="Pfam" id="PF16658">
    <property type="entry name" value="RF3_C"/>
    <property type="match status" value="1"/>
</dbReference>